<gene>
    <name evidence="1" type="ORF">ACD_2C00249G0001</name>
</gene>
<dbReference type="EMBL" id="AMFJ01000249">
    <property type="protein sequence ID" value="EKE29011.1"/>
    <property type="molecule type" value="Genomic_DNA"/>
</dbReference>
<sequence length="256" mass="29044">MHILKSLSASSRIIYFNNFIFGISIFSCRTKNLSFCFELSTICEGKNFSSKQSFTSQKCEMLRLWYSLLFGLSIFLSDLSTNPAFSGIRALKNIHCQLLSLSSPRISFIRCAISSFFMVKNFPLLVLSLSKTSISSVLRSSNSVSSICLVSKYEYISSNFLLCFMSLTIVSWLKVSIQKSFARWALSRFIIAGELRIFRIWTLSPSLIAAQIPSKIPIITEICLSHSDSGWFFRNLKSSILSHSLLFKIFEILVFT</sequence>
<name>K2FD14_9BACT</name>
<proteinExistence type="predicted"/>
<comment type="caution">
    <text evidence="1">The sequence shown here is derived from an EMBL/GenBank/DDBJ whole genome shotgun (WGS) entry which is preliminary data.</text>
</comment>
<protein>
    <submittedName>
        <fullName evidence="1">Uncharacterized protein</fullName>
    </submittedName>
</protein>
<evidence type="ECO:0000313" key="1">
    <source>
        <dbReference type="EMBL" id="EKE29011.1"/>
    </source>
</evidence>
<accession>K2FD14</accession>
<organism evidence="1">
    <name type="scientific">uncultured bacterium</name>
    <name type="common">gcode 4</name>
    <dbReference type="NCBI Taxonomy" id="1234023"/>
    <lineage>
        <taxon>Bacteria</taxon>
        <taxon>environmental samples</taxon>
    </lineage>
</organism>
<dbReference type="PROSITE" id="PS51257">
    <property type="entry name" value="PROKAR_LIPOPROTEIN"/>
    <property type="match status" value="1"/>
</dbReference>
<dbReference type="AlphaFoldDB" id="K2FD14"/>
<reference evidence="1" key="1">
    <citation type="journal article" date="2012" name="Science">
        <title>Fermentation, hydrogen, and sulfur metabolism in multiple uncultivated bacterial phyla.</title>
        <authorList>
            <person name="Wrighton K.C."/>
            <person name="Thomas B.C."/>
            <person name="Sharon I."/>
            <person name="Miller C.S."/>
            <person name="Castelle C.J."/>
            <person name="VerBerkmoes N.C."/>
            <person name="Wilkins M.J."/>
            <person name="Hettich R.L."/>
            <person name="Lipton M.S."/>
            <person name="Williams K.H."/>
            <person name="Long P.E."/>
            <person name="Banfield J.F."/>
        </authorList>
    </citation>
    <scope>NUCLEOTIDE SEQUENCE [LARGE SCALE GENOMIC DNA]</scope>
</reference>